<dbReference type="GO" id="GO:0042796">
    <property type="term" value="P:snRNA transcription by RNA polymerase III"/>
    <property type="evidence" value="ECO:0007669"/>
    <property type="project" value="TreeGrafter"/>
</dbReference>
<sequence>MSLHIQGVHIADGFADDCDELIHRCLQAGTVTFEVFSEIWKEMEISSLYHGRTSNAEIAELSEEVLHIAKHYMVADTSNFEESVAGLFLVYGLLNTQPFSKFAALRIVQEDLPAIERIKLVARRDRRQDVLYVLGSVLIQGPVQYHAVVRERGMEYSIRKYLEGVKPDDRNLNYLDANFANELDSSLKNIICGIIDDDDGDGDSSSSLDAIKNLKQKAMKATVKPIRHRMAVDMRAKSNQKEDSKSPPDKVKTVKNPEKKNKAKKRVRKPKSDSSDSDDYTIKADSDENTQDGLLSCDELDVTKFDQPNLADIEQEISIEIDDLPGVIVNEIQGKTYEIEIIDHLNIPSTSDPGVTPTSETDFAPETDFKSEGKNIKRIDKRDLKKTILKSRFKRMGMLPVANFENNK</sequence>
<dbReference type="GO" id="GO:0042795">
    <property type="term" value="P:snRNA transcription by RNA polymerase II"/>
    <property type="evidence" value="ECO:0007669"/>
    <property type="project" value="TreeGrafter"/>
</dbReference>
<dbReference type="GO" id="GO:0019185">
    <property type="term" value="C:snRNA-activating protein complex"/>
    <property type="evidence" value="ECO:0007669"/>
    <property type="project" value="TreeGrafter"/>
</dbReference>
<dbReference type="PANTHER" id="PTHR15131:SF3">
    <property type="entry name" value="SNRNA-ACTIVATING PROTEIN COMPLEX SUBUNIT 1"/>
    <property type="match status" value="1"/>
</dbReference>
<dbReference type="GO" id="GO:0043565">
    <property type="term" value="F:sequence-specific DNA binding"/>
    <property type="evidence" value="ECO:0007669"/>
    <property type="project" value="TreeGrafter"/>
</dbReference>
<dbReference type="OrthoDB" id="20127at2759"/>
<name>A0A2W1BNK0_HELAM</name>
<dbReference type="PANTHER" id="PTHR15131">
    <property type="entry name" value="SMALL NUCLEAR RNA ACTIVATING COMPLEX, POLYPEPTIDE 1"/>
    <property type="match status" value="1"/>
</dbReference>
<gene>
    <name evidence="2" type="primary">HaOG209750</name>
    <name evidence="2" type="ORF">B5X24_HaOG209750</name>
</gene>
<evidence type="ECO:0000256" key="1">
    <source>
        <dbReference type="SAM" id="MobiDB-lite"/>
    </source>
</evidence>
<dbReference type="Pfam" id="PF09808">
    <property type="entry name" value="SNAPC1"/>
    <property type="match status" value="1"/>
</dbReference>
<dbReference type="AlphaFoldDB" id="A0A2W1BNK0"/>
<evidence type="ECO:0000313" key="2">
    <source>
        <dbReference type="EMBL" id="PZC73253.1"/>
    </source>
</evidence>
<feature type="region of interest" description="Disordered" evidence="1">
    <location>
        <begin position="232"/>
        <end position="294"/>
    </location>
</feature>
<reference evidence="2 3" key="1">
    <citation type="journal article" date="2017" name="BMC Biol.">
        <title>Genomic innovations, transcriptional plasticity and gene loss underlying the evolution and divergence of two highly polyphagous and invasive Helicoverpa pest species.</title>
        <authorList>
            <person name="Pearce S.L."/>
            <person name="Clarke D.F."/>
            <person name="East P.D."/>
            <person name="Elfekih S."/>
            <person name="Gordon K.H."/>
            <person name="Jermiin L.S."/>
            <person name="McGaughran A."/>
            <person name="Oakeshott J.G."/>
            <person name="Papanikolaou A."/>
            <person name="Perera O.P."/>
            <person name="Rane R.V."/>
            <person name="Richards S."/>
            <person name="Tay W.T."/>
            <person name="Walsh T.K."/>
            <person name="Anderson A."/>
            <person name="Anderson C.J."/>
            <person name="Asgari S."/>
            <person name="Board P.G."/>
            <person name="Bretschneider A."/>
            <person name="Campbell P.M."/>
            <person name="Chertemps T."/>
            <person name="Christeller J.T."/>
            <person name="Coppin C.W."/>
            <person name="Downes S.J."/>
            <person name="Duan G."/>
            <person name="Farnsworth C.A."/>
            <person name="Good R.T."/>
            <person name="Han L.B."/>
            <person name="Han Y.C."/>
            <person name="Hatje K."/>
            <person name="Horne I."/>
            <person name="Huang Y.P."/>
            <person name="Hughes D.S."/>
            <person name="Jacquin-Joly E."/>
            <person name="James W."/>
            <person name="Jhangiani S."/>
            <person name="Kollmar M."/>
            <person name="Kuwar S.S."/>
            <person name="Li S."/>
            <person name="Liu N.Y."/>
            <person name="Maibeche M.T."/>
            <person name="Miller J.R."/>
            <person name="Montagne N."/>
            <person name="Perry T."/>
            <person name="Qu J."/>
            <person name="Song S.V."/>
            <person name="Sutton G.G."/>
            <person name="Vogel H."/>
            <person name="Walenz B.P."/>
            <person name="Xu W."/>
            <person name="Zhang H.J."/>
            <person name="Zou Z."/>
            <person name="Batterham P."/>
            <person name="Edwards O.R."/>
            <person name="Feyereisen R."/>
            <person name="Gibbs R.A."/>
            <person name="Heckel D.G."/>
            <person name="McGrath A."/>
            <person name="Robin C."/>
            <person name="Scherer S.E."/>
            <person name="Worley K.C."/>
            <person name="Wu Y.D."/>
        </authorList>
    </citation>
    <scope>NUCLEOTIDE SEQUENCE [LARGE SCALE GENOMIC DNA]</scope>
    <source>
        <strain evidence="2">Harm_GR_Male_#8</strain>
        <tissue evidence="2">Whole organism</tissue>
    </source>
</reference>
<keyword evidence="3" id="KW-1185">Reference proteome</keyword>
<organism evidence="2 3">
    <name type="scientific">Helicoverpa armigera</name>
    <name type="common">Cotton bollworm</name>
    <name type="synonym">Heliothis armigera</name>
    <dbReference type="NCBI Taxonomy" id="29058"/>
    <lineage>
        <taxon>Eukaryota</taxon>
        <taxon>Metazoa</taxon>
        <taxon>Ecdysozoa</taxon>
        <taxon>Arthropoda</taxon>
        <taxon>Hexapoda</taxon>
        <taxon>Insecta</taxon>
        <taxon>Pterygota</taxon>
        <taxon>Neoptera</taxon>
        <taxon>Endopterygota</taxon>
        <taxon>Lepidoptera</taxon>
        <taxon>Glossata</taxon>
        <taxon>Ditrysia</taxon>
        <taxon>Noctuoidea</taxon>
        <taxon>Noctuidae</taxon>
        <taxon>Heliothinae</taxon>
        <taxon>Helicoverpa</taxon>
    </lineage>
</organism>
<feature type="compositionally biased region" description="Basic and acidic residues" evidence="1">
    <location>
        <begin position="232"/>
        <end position="260"/>
    </location>
</feature>
<dbReference type="InterPro" id="IPR019188">
    <property type="entry name" value="SNAPC1"/>
</dbReference>
<proteinExistence type="predicted"/>
<dbReference type="EMBL" id="KZ150117">
    <property type="protein sequence ID" value="PZC73253.1"/>
    <property type="molecule type" value="Genomic_DNA"/>
</dbReference>
<accession>A0A2W1BNK0</accession>
<feature type="compositionally biased region" description="Basic and acidic residues" evidence="1">
    <location>
        <begin position="270"/>
        <end position="286"/>
    </location>
</feature>
<dbReference type="Proteomes" id="UP000249218">
    <property type="component" value="Unassembled WGS sequence"/>
</dbReference>
<protein>
    <recommendedName>
        <fullName evidence="4">snRNA-activating protein complex subunit 1</fullName>
    </recommendedName>
</protein>
<evidence type="ECO:0008006" key="4">
    <source>
        <dbReference type="Google" id="ProtNLM"/>
    </source>
</evidence>
<evidence type="ECO:0000313" key="3">
    <source>
        <dbReference type="Proteomes" id="UP000249218"/>
    </source>
</evidence>